<evidence type="ECO:0000313" key="10">
    <source>
        <dbReference type="Proteomes" id="UP000268652"/>
    </source>
</evidence>
<dbReference type="Proteomes" id="UP000275024">
    <property type="component" value="Unassembled WGS sequence"/>
</dbReference>
<evidence type="ECO:0000259" key="7">
    <source>
        <dbReference type="Pfam" id="PF03460"/>
    </source>
</evidence>
<proteinExistence type="predicted"/>
<keyword evidence="4" id="KW-0560">Oxidoreductase</keyword>
<gene>
    <name evidence="9" type="ORF">D7318_27395</name>
    <name evidence="8" type="ORF">D7319_27990</name>
</gene>
<dbReference type="PANTHER" id="PTHR32439:SF9">
    <property type="entry name" value="BLR3264 PROTEIN"/>
    <property type="match status" value="1"/>
</dbReference>
<evidence type="ECO:0000313" key="9">
    <source>
        <dbReference type="EMBL" id="RKN15612.1"/>
    </source>
</evidence>
<dbReference type="Proteomes" id="UP000268652">
    <property type="component" value="Unassembled WGS sequence"/>
</dbReference>
<evidence type="ECO:0000313" key="8">
    <source>
        <dbReference type="EMBL" id="RKN04656.1"/>
    </source>
</evidence>
<sequence length="286" mass="29603">MLTPHAVRGRPDRCPGALRPWPADDGLLVRLRLVGGRLPARGLRALLALSERWGDGRIHLTSRANVQVRGLPSDGGALAPEVLAAVEATGLLPSRSHELVRNVMVSPGTGLAGGRADLRGAAAELDAALLARARIAHLPGRFLFVLDDGRGDLVDRPCDLGLVALNGTTAQLRIGDGWGPVTPLGDAVGALTDLALAFLRARGEGPAAPWHVRELAVPLVAPVAPDPGLPPATAPLPYGDVPGGRHVEVADGALTRGLADELLATGVELVVTPWHGVLVPAPEALR</sequence>
<dbReference type="Gene3D" id="3.90.480.20">
    <property type="match status" value="1"/>
</dbReference>
<dbReference type="GO" id="GO:0046872">
    <property type="term" value="F:metal ion binding"/>
    <property type="evidence" value="ECO:0007669"/>
    <property type="project" value="UniProtKB-KW"/>
</dbReference>
<dbReference type="GO" id="GO:0016491">
    <property type="term" value="F:oxidoreductase activity"/>
    <property type="evidence" value="ECO:0007669"/>
    <property type="project" value="UniProtKB-KW"/>
</dbReference>
<dbReference type="PANTHER" id="PTHR32439">
    <property type="entry name" value="FERREDOXIN--NITRITE REDUCTASE, CHLOROPLASTIC"/>
    <property type="match status" value="1"/>
</dbReference>
<evidence type="ECO:0000256" key="3">
    <source>
        <dbReference type="ARBA" id="ARBA00022723"/>
    </source>
</evidence>
<dbReference type="SUPFAM" id="SSF55124">
    <property type="entry name" value="Nitrite/Sulfite reductase N-terminal domain-like"/>
    <property type="match status" value="1"/>
</dbReference>
<evidence type="ECO:0000256" key="2">
    <source>
        <dbReference type="ARBA" id="ARBA00022617"/>
    </source>
</evidence>
<keyword evidence="5" id="KW-0408">Iron</keyword>
<dbReference type="Pfam" id="PF03460">
    <property type="entry name" value="NIR_SIR_ferr"/>
    <property type="match status" value="1"/>
</dbReference>
<evidence type="ECO:0000256" key="1">
    <source>
        <dbReference type="ARBA" id="ARBA00022485"/>
    </source>
</evidence>
<dbReference type="InterPro" id="IPR036136">
    <property type="entry name" value="Nit/Sulf_reduc_fer-like_dom_sf"/>
</dbReference>
<dbReference type="EMBL" id="RBDY01000032">
    <property type="protein sequence ID" value="RKN15612.1"/>
    <property type="molecule type" value="Genomic_DNA"/>
</dbReference>
<keyword evidence="3" id="KW-0479">Metal-binding</keyword>
<reference evidence="10 11" key="1">
    <citation type="submission" date="2018-09" db="EMBL/GenBank/DDBJ databases">
        <title>Streptomyces sp. nov. DS1-2, an endophytic actinomycete isolated from roots of Dendrobium scabrilingue.</title>
        <authorList>
            <person name="Kuncharoen N."/>
            <person name="Kudo T."/>
            <person name="Ohkuma M."/>
            <person name="Yuki M."/>
            <person name="Tanasupawat S."/>
        </authorList>
    </citation>
    <scope>NUCLEOTIDE SEQUENCE [LARGE SCALE GENOMIC DNA]</scope>
    <source>
        <strain evidence="8 11">AZ1-7</strain>
        <strain evidence="9 10">DS1-2</strain>
    </source>
</reference>
<dbReference type="AlphaFoldDB" id="A0A3A9WAN1"/>
<comment type="caution">
    <text evidence="8">The sequence shown here is derived from an EMBL/GenBank/DDBJ whole genome shotgun (WGS) entry which is preliminary data.</text>
</comment>
<name>A0A3A9WAN1_9ACTN</name>
<keyword evidence="1" id="KW-0004">4Fe-4S</keyword>
<feature type="domain" description="Nitrite/Sulfite reductase ferredoxin-like" evidence="7">
    <location>
        <begin position="25"/>
        <end position="74"/>
    </location>
</feature>
<organism evidence="8 11">
    <name type="scientific">Streptomyces radicis</name>
    <dbReference type="NCBI Taxonomy" id="1750517"/>
    <lineage>
        <taxon>Bacteria</taxon>
        <taxon>Bacillati</taxon>
        <taxon>Actinomycetota</taxon>
        <taxon>Actinomycetes</taxon>
        <taxon>Kitasatosporales</taxon>
        <taxon>Streptomycetaceae</taxon>
        <taxon>Streptomyces</taxon>
    </lineage>
</organism>
<keyword evidence="6" id="KW-0411">Iron-sulfur</keyword>
<dbReference type="OrthoDB" id="105450at2"/>
<protein>
    <submittedName>
        <fullName evidence="8">Nitrite reductase</fullName>
    </submittedName>
</protein>
<dbReference type="InterPro" id="IPR045854">
    <property type="entry name" value="NO2/SO3_Rdtase_4Fe4S_sf"/>
</dbReference>
<evidence type="ECO:0000256" key="4">
    <source>
        <dbReference type="ARBA" id="ARBA00023002"/>
    </source>
</evidence>
<dbReference type="SUPFAM" id="SSF56014">
    <property type="entry name" value="Nitrite and sulphite reductase 4Fe-4S domain-like"/>
    <property type="match status" value="1"/>
</dbReference>
<dbReference type="GO" id="GO:0051539">
    <property type="term" value="F:4 iron, 4 sulfur cluster binding"/>
    <property type="evidence" value="ECO:0007669"/>
    <property type="project" value="UniProtKB-KW"/>
</dbReference>
<evidence type="ECO:0000256" key="6">
    <source>
        <dbReference type="ARBA" id="ARBA00023014"/>
    </source>
</evidence>
<accession>A0A3A9WAN1</accession>
<dbReference type="EMBL" id="RBDX01000034">
    <property type="protein sequence ID" value="RKN04656.1"/>
    <property type="molecule type" value="Genomic_DNA"/>
</dbReference>
<dbReference type="InterPro" id="IPR005117">
    <property type="entry name" value="NiRdtase/SiRdtase_haem-b_fer"/>
</dbReference>
<dbReference type="InterPro" id="IPR051329">
    <property type="entry name" value="NIR_SIR_4Fe-4S"/>
</dbReference>
<evidence type="ECO:0000256" key="5">
    <source>
        <dbReference type="ARBA" id="ARBA00023004"/>
    </source>
</evidence>
<evidence type="ECO:0000313" key="11">
    <source>
        <dbReference type="Proteomes" id="UP000275024"/>
    </source>
</evidence>
<keyword evidence="2" id="KW-0349">Heme</keyword>
<keyword evidence="10" id="KW-1185">Reference proteome</keyword>